<dbReference type="InterPro" id="IPR018201">
    <property type="entry name" value="Ketoacyl_synth_AS"/>
</dbReference>
<dbReference type="InterPro" id="IPR014030">
    <property type="entry name" value="Ketoacyl_synth_N"/>
</dbReference>
<evidence type="ECO:0000313" key="9">
    <source>
        <dbReference type="Proteomes" id="UP001500957"/>
    </source>
</evidence>
<dbReference type="Gene3D" id="3.40.366.10">
    <property type="entry name" value="Malonyl-Coenzyme A Acyl Carrier Protein, domain 2"/>
    <property type="match status" value="1"/>
</dbReference>
<dbReference type="PROSITE" id="PS00606">
    <property type="entry name" value="KS3_1"/>
    <property type="match status" value="1"/>
</dbReference>
<comment type="caution">
    <text evidence="8">The sequence shown here is derived from an EMBL/GenBank/DDBJ whole genome shotgun (WGS) entry which is preliminary data.</text>
</comment>
<keyword evidence="9" id="KW-1185">Reference proteome</keyword>
<keyword evidence="2" id="KW-0597">Phosphoprotein</keyword>
<dbReference type="Proteomes" id="UP001500957">
    <property type="component" value="Unassembled WGS sequence"/>
</dbReference>
<dbReference type="InterPro" id="IPR020807">
    <property type="entry name" value="PKS_DH"/>
</dbReference>
<dbReference type="SMART" id="SM00825">
    <property type="entry name" value="PKS_KS"/>
    <property type="match status" value="1"/>
</dbReference>
<dbReference type="CDD" id="cd00833">
    <property type="entry name" value="PKS"/>
    <property type="match status" value="1"/>
</dbReference>
<dbReference type="Pfam" id="PF14765">
    <property type="entry name" value="PS-DH"/>
    <property type="match status" value="1"/>
</dbReference>
<evidence type="ECO:0000256" key="1">
    <source>
        <dbReference type="ARBA" id="ARBA00022450"/>
    </source>
</evidence>
<dbReference type="SMART" id="SM00826">
    <property type="entry name" value="PKS_DH"/>
    <property type="match status" value="1"/>
</dbReference>
<dbReference type="Pfam" id="PF01648">
    <property type="entry name" value="ACPS"/>
    <property type="match status" value="1"/>
</dbReference>
<dbReference type="Gene3D" id="3.40.47.10">
    <property type="match status" value="1"/>
</dbReference>
<dbReference type="InterPro" id="IPR020841">
    <property type="entry name" value="PKS_Beta-ketoAc_synthase_dom"/>
</dbReference>
<dbReference type="SMART" id="SM00827">
    <property type="entry name" value="PKS_AT"/>
    <property type="match status" value="1"/>
</dbReference>
<dbReference type="PANTHER" id="PTHR43074">
    <property type="entry name" value="OMEGA-3 POLYUNSATURATED FATTY ACID SYNTHASE PFAB-RELATED"/>
    <property type="match status" value="1"/>
</dbReference>
<dbReference type="Gene3D" id="3.10.129.110">
    <property type="entry name" value="Polyketide synthase dehydratase"/>
    <property type="match status" value="1"/>
</dbReference>
<dbReference type="SUPFAM" id="SSF52151">
    <property type="entry name" value="FabD/lysophospholipase-like"/>
    <property type="match status" value="1"/>
</dbReference>
<feature type="region of interest" description="C-terminal hotdog fold" evidence="4">
    <location>
        <begin position="1139"/>
        <end position="1273"/>
    </location>
</feature>
<evidence type="ECO:0000256" key="4">
    <source>
        <dbReference type="PROSITE-ProRule" id="PRU01363"/>
    </source>
</evidence>
<feature type="domain" description="PKS/mFAS DH" evidence="7">
    <location>
        <begin position="979"/>
        <end position="1273"/>
    </location>
</feature>
<protein>
    <submittedName>
        <fullName evidence="8">Type I polyketide synthase</fullName>
    </submittedName>
</protein>
<feature type="region of interest" description="Disordered" evidence="5">
    <location>
        <begin position="955"/>
        <end position="1000"/>
    </location>
</feature>
<evidence type="ECO:0000256" key="2">
    <source>
        <dbReference type="ARBA" id="ARBA00022553"/>
    </source>
</evidence>
<dbReference type="SUPFAM" id="SSF55048">
    <property type="entry name" value="Probable ACP-binding domain of malonyl-CoA ACP transacylase"/>
    <property type="match status" value="1"/>
</dbReference>
<gene>
    <name evidence="8" type="ORF">GCM10009547_13810</name>
</gene>
<feature type="compositionally biased region" description="Basic and acidic residues" evidence="5">
    <location>
        <begin position="986"/>
        <end position="1000"/>
    </location>
</feature>
<dbReference type="Pfam" id="PF02801">
    <property type="entry name" value="Ketoacyl-synt_C"/>
    <property type="match status" value="1"/>
</dbReference>
<dbReference type="InterPro" id="IPR032821">
    <property type="entry name" value="PKS_assoc"/>
</dbReference>
<dbReference type="InterPro" id="IPR052568">
    <property type="entry name" value="PKS-FAS_Synthase"/>
</dbReference>
<name>A0ABN1GKL1_9ACTN</name>
<dbReference type="Pfam" id="PF00698">
    <property type="entry name" value="Acyl_transf_1"/>
    <property type="match status" value="1"/>
</dbReference>
<keyword evidence="1" id="KW-0596">Phosphopantetheine</keyword>
<dbReference type="InterPro" id="IPR014031">
    <property type="entry name" value="Ketoacyl_synth_C"/>
</dbReference>
<dbReference type="SUPFAM" id="SSF53901">
    <property type="entry name" value="Thiolase-like"/>
    <property type="match status" value="1"/>
</dbReference>
<dbReference type="Gene3D" id="3.90.470.20">
    <property type="entry name" value="4'-phosphopantetheinyl transferase domain"/>
    <property type="match status" value="2"/>
</dbReference>
<feature type="active site" description="Proton acceptor; for dehydratase activity" evidence="4">
    <location>
        <position position="1017"/>
    </location>
</feature>
<dbReference type="InterPro" id="IPR042104">
    <property type="entry name" value="PKS_dehydratase_sf"/>
</dbReference>
<dbReference type="InterPro" id="IPR016039">
    <property type="entry name" value="Thiolase-like"/>
</dbReference>
<dbReference type="InterPro" id="IPR049900">
    <property type="entry name" value="PKS_mFAS_DH"/>
</dbReference>
<keyword evidence="3" id="KW-0808">Transferase</keyword>
<proteinExistence type="predicted"/>
<dbReference type="PANTHER" id="PTHR43074:SF1">
    <property type="entry name" value="BETA-KETOACYL SYNTHASE FAMILY PROTEIN-RELATED"/>
    <property type="match status" value="1"/>
</dbReference>
<evidence type="ECO:0000259" key="6">
    <source>
        <dbReference type="PROSITE" id="PS52004"/>
    </source>
</evidence>
<dbReference type="InterPro" id="IPR008278">
    <property type="entry name" value="4-PPantetheinyl_Trfase_dom"/>
</dbReference>
<evidence type="ECO:0000256" key="5">
    <source>
        <dbReference type="SAM" id="MobiDB-lite"/>
    </source>
</evidence>
<dbReference type="InterPro" id="IPR014043">
    <property type="entry name" value="Acyl_transferase_dom"/>
</dbReference>
<dbReference type="Gene3D" id="3.30.70.250">
    <property type="entry name" value="Malonyl-CoA ACP transacylase, ACP-binding"/>
    <property type="match status" value="1"/>
</dbReference>
<dbReference type="InterPro" id="IPR016036">
    <property type="entry name" value="Malonyl_transacylase_ACP-bd"/>
</dbReference>
<dbReference type="Pfam" id="PF00109">
    <property type="entry name" value="ketoacyl-synt"/>
    <property type="match status" value="1"/>
</dbReference>
<feature type="domain" description="Ketosynthase family 3 (KS3)" evidence="6">
    <location>
        <begin position="1"/>
        <end position="452"/>
    </location>
</feature>
<feature type="region of interest" description="Disordered" evidence="5">
    <location>
        <begin position="860"/>
        <end position="880"/>
    </location>
</feature>
<dbReference type="PROSITE" id="PS52004">
    <property type="entry name" value="KS3_2"/>
    <property type="match status" value="1"/>
</dbReference>
<dbReference type="InterPro" id="IPR001227">
    <property type="entry name" value="Ac_transferase_dom_sf"/>
</dbReference>
<dbReference type="InterPro" id="IPR049551">
    <property type="entry name" value="PKS_DH_C"/>
</dbReference>
<sequence length="1518" mass="157672">MAAVLPGAPDLATYRENLRAGVDAITDVPASRWDPEFYDPGAAKTRPGDRMYCRRGGFVGEVTIDPMRFGIMPMAVGDIEAEQLVALATAAAAIDDAGGPDALGDRRKVGIVLGRGGYFNAGMARFVDRVRTANQLVATLRELMPGISDEQLESVRASFSARAGELREESGIDLMVPNLVASRTANRLDLAGPAYTVDAACASSLIAVDHAVRDLASGRCDVVLAGGVHHCHDITFWSGFNLLGALSPSERIRPFHRGADGILIGEGTAVVVLKRLADVRDDERVYAVIRGTGVAGDGRAASLMAPQSAGQVAAMNAAWAAAGVDPRTPGSVGLIEAHGTATVAGDATELASLTEVFGPSAGGPDIGIGSVKSMIGHAMPAAGAAGLIKAALAVSGGFLPPTLHCDDPHPALEGTRFAPVTALQEWEADGPRRAGVNAFGFGGINAHVVLEELRSSDSPAYLASSGGTSDVADATAEKVLLFTGADATAIAAQLDAADDVLLARDDTWAPPVGGPARLAIVNPDAKRLALARKVVAQGRPWRGRNDVWFSTSPLLGPGGGRVAFLFPGLEEVFSPRVDDVAAHFGLPPVRSAADAGLGRRGLELAGVGRLLDRALRAMDIRPDVVAGHSIGEWSALIAAGGAPFEEFADSTRAFDSGPGVPDLVFAVLGCGASVAVEAIAGLERVVLSHDNCPHQSIICGEQAQVDVALDRLRERGVAGSLLPFKSGFHTPYLEPYLGPTRDFIAGLTLRQVSVPLWSATTVAPYPAEEAEVRSMLLRNLVEPVLFGPLIQRLYAEGVRAFVQVGTGSLPGFVEDTLDNPATPHLVISANIPKRSGLEQLRRVAAALWAEGAAPRFSRLAAEQPAEDPAPTPAAPRRPGLAVPLALGAPLLRLGDDRPTLTPPTPPGAAPGGDVISSGIGPVGGDVISRSGAVADEFRAFVAEVNSAAADVLAAASPESAAQHRRPSPESAAQHPGTQNPGAGVHFRGEGGRGDRGPRSAVTERRMSLGSDPYLTDHALLQAPAEAPAGARYPIVPMTGTIALIVEAAAALVPERVVTGVRGVRALRPLAVEPEVALRITATEQPRENGGADLTVVSVVVDGSVGDGPVETYARATVLLADDYPAAPALRDAPLTRERAPATDGRGLYSERWMFHGPEFQGVRELTAIADDGVRGVVAELPAPGSLLDAAGQLLGYWVAIHPENSLVLPATIGSVSFFGPPPAVGATYATVVRVRSATDVEVVADLELRDGAGNLWCHVTGWTDRRLEGDPVTVEAFRRPATSTLAQEQPGGWFLLVEPWTDPVARDLARRQYLAPAEENELAGRTPRAARHWLLGRIAAKDAVRAHRWAAGHGPIYPAEVGIGNDSLGAPYATGPGEGVSLSLAHSGPFAAALAGSGPGGVGIDLELVADAPAEAALLTESERELLETVAPAGGDPAVRAAWVTRFWTAKEAVAKAAGTGLGGRPARFVVTRVENDRLLVVVDGNGRWVSTRSGELPVPYAVGWTRESDILGTNLGS</sequence>
<organism evidence="8 9">
    <name type="scientific">Sporichthya brevicatena</name>
    <dbReference type="NCBI Taxonomy" id="171442"/>
    <lineage>
        <taxon>Bacteria</taxon>
        <taxon>Bacillati</taxon>
        <taxon>Actinomycetota</taxon>
        <taxon>Actinomycetes</taxon>
        <taxon>Sporichthyales</taxon>
        <taxon>Sporichthyaceae</taxon>
        <taxon>Sporichthya</taxon>
    </lineage>
</organism>
<dbReference type="InterPro" id="IPR016035">
    <property type="entry name" value="Acyl_Trfase/lysoPLipase"/>
</dbReference>
<accession>A0ABN1GKL1</accession>
<feature type="active site" description="Proton donor; for dehydratase activity" evidence="4">
    <location>
        <position position="1188"/>
    </location>
</feature>
<dbReference type="PROSITE" id="PS52019">
    <property type="entry name" value="PKS_MFAS_DH"/>
    <property type="match status" value="1"/>
</dbReference>
<reference evidence="8 9" key="1">
    <citation type="journal article" date="2019" name="Int. J. Syst. Evol. Microbiol.">
        <title>The Global Catalogue of Microorganisms (GCM) 10K type strain sequencing project: providing services to taxonomists for standard genome sequencing and annotation.</title>
        <authorList>
            <consortium name="The Broad Institute Genomics Platform"/>
            <consortium name="The Broad Institute Genome Sequencing Center for Infectious Disease"/>
            <person name="Wu L."/>
            <person name="Ma J."/>
        </authorList>
    </citation>
    <scope>NUCLEOTIDE SEQUENCE [LARGE SCALE GENOMIC DNA]</scope>
    <source>
        <strain evidence="8 9">JCM 10671</strain>
    </source>
</reference>
<feature type="region of interest" description="Disordered" evidence="5">
    <location>
        <begin position="892"/>
        <end position="917"/>
    </location>
</feature>
<dbReference type="InterPro" id="IPR037143">
    <property type="entry name" value="4-PPantetheinyl_Trfase_dom_sf"/>
</dbReference>
<dbReference type="SUPFAM" id="SSF56214">
    <property type="entry name" value="4'-phosphopantetheinyl transferase"/>
    <property type="match status" value="2"/>
</dbReference>
<feature type="region of interest" description="N-terminal hotdog fold" evidence="4">
    <location>
        <begin position="979"/>
        <end position="1122"/>
    </location>
</feature>
<evidence type="ECO:0000259" key="7">
    <source>
        <dbReference type="PROSITE" id="PS52019"/>
    </source>
</evidence>
<dbReference type="Pfam" id="PF16197">
    <property type="entry name" value="KAsynt_C_assoc"/>
    <property type="match status" value="1"/>
</dbReference>
<dbReference type="EMBL" id="BAAAHE010000010">
    <property type="protein sequence ID" value="GAA0613155.1"/>
    <property type="molecule type" value="Genomic_DNA"/>
</dbReference>
<evidence type="ECO:0000256" key="3">
    <source>
        <dbReference type="ARBA" id="ARBA00022679"/>
    </source>
</evidence>
<evidence type="ECO:0000313" key="8">
    <source>
        <dbReference type="EMBL" id="GAA0613155.1"/>
    </source>
</evidence>